<name>A0ACC2GPT1_DALPE</name>
<reference evidence="1" key="1">
    <citation type="submission" date="2021-05" db="EMBL/GenBank/DDBJ databases">
        <authorList>
            <person name="Pan Q."/>
            <person name="Jouanno E."/>
            <person name="Zahm M."/>
            <person name="Klopp C."/>
            <person name="Cabau C."/>
            <person name="Louis A."/>
            <person name="Berthelot C."/>
            <person name="Parey E."/>
            <person name="Roest Crollius H."/>
            <person name="Montfort J."/>
            <person name="Robinson-Rechavi M."/>
            <person name="Bouchez O."/>
            <person name="Lampietro C."/>
            <person name="Lopez Roques C."/>
            <person name="Donnadieu C."/>
            <person name="Postlethwait J."/>
            <person name="Bobe J."/>
            <person name="Dillon D."/>
            <person name="Chandos A."/>
            <person name="von Hippel F."/>
            <person name="Guiguen Y."/>
        </authorList>
    </citation>
    <scope>NUCLEOTIDE SEQUENCE</scope>
    <source>
        <strain evidence="1">YG-Jan2019</strain>
    </source>
</reference>
<organism evidence="1 2">
    <name type="scientific">Dallia pectoralis</name>
    <name type="common">Alaska blackfish</name>
    <dbReference type="NCBI Taxonomy" id="75939"/>
    <lineage>
        <taxon>Eukaryota</taxon>
        <taxon>Metazoa</taxon>
        <taxon>Chordata</taxon>
        <taxon>Craniata</taxon>
        <taxon>Vertebrata</taxon>
        <taxon>Euteleostomi</taxon>
        <taxon>Actinopterygii</taxon>
        <taxon>Neopterygii</taxon>
        <taxon>Teleostei</taxon>
        <taxon>Protacanthopterygii</taxon>
        <taxon>Esociformes</taxon>
        <taxon>Umbridae</taxon>
        <taxon>Dallia</taxon>
    </lineage>
</organism>
<gene>
    <name evidence="1" type="ORF">DPEC_G00119260</name>
</gene>
<evidence type="ECO:0000313" key="2">
    <source>
        <dbReference type="Proteomes" id="UP001157502"/>
    </source>
</evidence>
<sequence length="442" mass="48545">MNPPIINSTNSVTTSTKKKREAERSVNWTVEETQVLLCAWSNERVQKSLAENVRNRHVFKHLSARMWDLGFSRSPHQCRLRVKTLKANYVRAKLLKSVDDSQPCSFRYYAEMDAVLGRNRAAEGTGGGHFGSTDGIGGCHFGSHEGLGGLGGCHFGSPEGAGGLGHHFGSDGMVGTGHHFGSEGAEGRHFGSPGDTGGRQPRYLVSEVKEEEDREAEETDEYEFNGVGIIPARSLAGPGGTRHDTFVERSDDYHVVDLLDDDLSSRSPSPPAPPAPHQPGSPLPLQPESSPNAGSGTTIPSTQPPSNSLEPALKHLADCFQSMVSESRGLLVQLESQRQEQARWQQDLLSRWLEREDQRQREAVEREDRREQARMEHEIRVLTLLTDLAQKQTPRQSRCHHCARAESGVRGAAEGRVQDNPGTAPRLDDRTKDKDGADSDAL</sequence>
<proteinExistence type="predicted"/>
<keyword evidence="2" id="KW-1185">Reference proteome</keyword>
<evidence type="ECO:0000313" key="1">
    <source>
        <dbReference type="EMBL" id="KAJ8005565.1"/>
    </source>
</evidence>
<dbReference type="EMBL" id="CM055737">
    <property type="protein sequence ID" value="KAJ8005565.1"/>
    <property type="molecule type" value="Genomic_DNA"/>
</dbReference>
<protein>
    <submittedName>
        <fullName evidence="1">Uncharacterized protein</fullName>
    </submittedName>
</protein>
<accession>A0ACC2GPT1</accession>
<comment type="caution">
    <text evidence="1">The sequence shown here is derived from an EMBL/GenBank/DDBJ whole genome shotgun (WGS) entry which is preliminary data.</text>
</comment>
<dbReference type="Proteomes" id="UP001157502">
    <property type="component" value="Chromosome 10"/>
</dbReference>